<evidence type="ECO:0000256" key="2">
    <source>
        <dbReference type="ARBA" id="ARBA00022692"/>
    </source>
</evidence>
<keyword evidence="3 7" id="KW-1133">Transmembrane helix</keyword>
<dbReference type="Pfam" id="PF02618">
    <property type="entry name" value="YceG"/>
    <property type="match status" value="1"/>
</dbReference>
<feature type="site" description="Important for catalytic activity" evidence="7">
    <location>
        <position position="225"/>
    </location>
</feature>
<dbReference type="Gene3D" id="3.30.160.60">
    <property type="entry name" value="Classic Zinc Finger"/>
    <property type="match status" value="1"/>
</dbReference>
<dbReference type="OrthoDB" id="9814591at2"/>
<evidence type="ECO:0000256" key="4">
    <source>
        <dbReference type="ARBA" id="ARBA00023136"/>
    </source>
</evidence>
<reference evidence="8 9" key="1">
    <citation type="submission" date="2019-07" db="EMBL/GenBank/DDBJ databases">
        <title>Whole genome shotgun sequence of Chitinophaga cymbidii NBRC 109752.</title>
        <authorList>
            <person name="Hosoyama A."/>
            <person name="Uohara A."/>
            <person name="Ohji S."/>
            <person name="Ichikawa N."/>
        </authorList>
    </citation>
    <scope>NUCLEOTIDE SEQUENCE [LARGE SCALE GENOMIC DNA]</scope>
    <source>
        <strain evidence="8 9">NBRC 109752</strain>
    </source>
</reference>
<evidence type="ECO:0000256" key="6">
    <source>
        <dbReference type="ARBA" id="ARBA00023316"/>
    </source>
</evidence>
<accession>A0A512RQD7</accession>
<dbReference type="Proteomes" id="UP000321436">
    <property type="component" value="Unassembled WGS sequence"/>
</dbReference>
<dbReference type="HAMAP" id="MF_02065">
    <property type="entry name" value="MltG"/>
    <property type="match status" value="1"/>
</dbReference>
<evidence type="ECO:0000256" key="1">
    <source>
        <dbReference type="ARBA" id="ARBA00022475"/>
    </source>
</evidence>
<dbReference type="GO" id="GO:0008932">
    <property type="term" value="F:lytic endotransglycosylase activity"/>
    <property type="evidence" value="ECO:0007669"/>
    <property type="project" value="UniProtKB-UniRule"/>
</dbReference>
<dbReference type="RefSeq" id="WP_146865940.1">
    <property type="nucleotide sequence ID" value="NZ_BKAU01000005.1"/>
</dbReference>
<organism evidence="8 9">
    <name type="scientific">Chitinophaga cymbidii</name>
    <dbReference type="NCBI Taxonomy" id="1096750"/>
    <lineage>
        <taxon>Bacteria</taxon>
        <taxon>Pseudomonadati</taxon>
        <taxon>Bacteroidota</taxon>
        <taxon>Chitinophagia</taxon>
        <taxon>Chitinophagales</taxon>
        <taxon>Chitinophagaceae</taxon>
        <taxon>Chitinophaga</taxon>
    </lineage>
</organism>
<keyword evidence="2 7" id="KW-0812">Transmembrane</keyword>
<dbReference type="AlphaFoldDB" id="A0A512RQD7"/>
<protein>
    <recommendedName>
        <fullName evidence="7">Endolytic murein transglycosylase</fullName>
        <ecNumber evidence="7">4.2.2.29</ecNumber>
    </recommendedName>
    <alternativeName>
        <fullName evidence="7">Peptidoglycan lytic transglycosylase</fullName>
    </alternativeName>
    <alternativeName>
        <fullName evidence="7">Peptidoglycan polymerization terminase</fullName>
    </alternativeName>
</protein>
<sequence>MKNKAKNQNSPWVRRIAVALACLLAGGLVLAAWLLMGPNTRAFGDKKYFYVRTGSNYQDVLEGLKEQGIIGSAATFNIVAKKLDYPARVKAGRYEIKKGMSNLEIVRALRSGRQAPVRLVINKLRTKDDFVRLVSRNLEADSLTMQALLQDPVYLRQFGLDTNTVMSAVMPDTYEFFWNTSAVKVFEKLENNYEKFWTDERKSKATTLGLSPAEVTILASIVEEETNRHDEKPAMASVYLNRLRTGMRLGADPTVKFALKNFALKRIRGEHLEYDSPYNTYRYSGLPPGPICTPSAKSIDAVLTPADTEYLYFCARPDYSGYHDFASNYREHMQNARAYQKWLNSRNIK</sequence>
<dbReference type="InterPro" id="IPR003770">
    <property type="entry name" value="MLTG-like"/>
</dbReference>
<evidence type="ECO:0000256" key="3">
    <source>
        <dbReference type="ARBA" id="ARBA00022989"/>
    </source>
</evidence>
<name>A0A512RQD7_9BACT</name>
<evidence type="ECO:0000313" key="8">
    <source>
        <dbReference type="EMBL" id="GEP97906.1"/>
    </source>
</evidence>
<comment type="function">
    <text evidence="7">Functions as a peptidoglycan terminase that cleaves nascent peptidoglycan strands endolytically to terminate their elongation.</text>
</comment>
<comment type="caution">
    <text evidence="8">The sequence shown here is derived from an EMBL/GenBank/DDBJ whole genome shotgun (WGS) entry which is preliminary data.</text>
</comment>
<evidence type="ECO:0000256" key="7">
    <source>
        <dbReference type="HAMAP-Rule" id="MF_02065"/>
    </source>
</evidence>
<keyword evidence="9" id="KW-1185">Reference proteome</keyword>
<dbReference type="GO" id="GO:0071555">
    <property type="term" value="P:cell wall organization"/>
    <property type="evidence" value="ECO:0007669"/>
    <property type="project" value="UniProtKB-KW"/>
</dbReference>
<dbReference type="EC" id="4.2.2.29" evidence="7"/>
<dbReference type="Gene3D" id="3.30.1490.480">
    <property type="entry name" value="Endolytic murein transglycosylase"/>
    <property type="match status" value="1"/>
</dbReference>
<dbReference type="EMBL" id="BKAU01000005">
    <property type="protein sequence ID" value="GEP97906.1"/>
    <property type="molecule type" value="Genomic_DNA"/>
</dbReference>
<keyword evidence="6 7" id="KW-0961">Cell wall biogenesis/degradation</keyword>
<keyword evidence="1 7" id="KW-1003">Cell membrane</keyword>
<keyword evidence="4 7" id="KW-0472">Membrane</keyword>
<evidence type="ECO:0000256" key="5">
    <source>
        <dbReference type="ARBA" id="ARBA00023239"/>
    </source>
</evidence>
<keyword evidence="5 7" id="KW-0456">Lyase</keyword>
<dbReference type="PANTHER" id="PTHR30518">
    <property type="entry name" value="ENDOLYTIC MUREIN TRANSGLYCOSYLASE"/>
    <property type="match status" value="1"/>
</dbReference>
<comment type="similarity">
    <text evidence="7">Belongs to the transglycosylase MltG family.</text>
</comment>
<comment type="catalytic activity">
    <reaction evidence="7">
        <text>a peptidoglycan chain = a peptidoglycan chain with N-acetyl-1,6-anhydromuramyl-[peptide] at the reducing end + a peptidoglycan chain with N-acetylglucosamine at the non-reducing end.</text>
        <dbReference type="EC" id="4.2.2.29"/>
    </reaction>
</comment>
<dbReference type="PANTHER" id="PTHR30518:SF2">
    <property type="entry name" value="ENDOLYTIC MUREIN TRANSGLYCOSYLASE"/>
    <property type="match status" value="1"/>
</dbReference>
<proteinExistence type="inferred from homology"/>
<dbReference type="GO" id="GO:0005886">
    <property type="term" value="C:plasma membrane"/>
    <property type="evidence" value="ECO:0007669"/>
    <property type="project" value="UniProtKB-UniRule"/>
</dbReference>
<evidence type="ECO:0000313" key="9">
    <source>
        <dbReference type="Proteomes" id="UP000321436"/>
    </source>
</evidence>
<dbReference type="CDD" id="cd08010">
    <property type="entry name" value="MltG_like"/>
    <property type="match status" value="1"/>
</dbReference>
<gene>
    <name evidence="7" type="primary">mltG</name>
    <name evidence="8" type="ORF">CCY01nite_41660</name>
</gene>
<dbReference type="NCBIfam" id="TIGR00247">
    <property type="entry name" value="endolytic transglycosylase MltG"/>
    <property type="match status" value="1"/>
</dbReference>
<dbReference type="GO" id="GO:0009252">
    <property type="term" value="P:peptidoglycan biosynthetic process"/>
    <property type="evidence" value="ECO:0007669"/>
    <property type="project" value="UniProtKB-UniRule"/>
</dbReference>